<feature type="compositionally biased region" description="Basic and acidic residues" evidence="1">
    <location>
        <begin position="1"/>
        <end position="15"/>
    </location>
</feature>
<proteinExistence type="predicted"/>
<sequence length="42" mass="4462">MLTPEGESRELEPGRPVEAPSGATVLLGEFAVLLDRVPLDTV</sequence>
<feature type="region of interest" description="Disordered" evidence="1">
    <location>
        <begin position="1"/>
        <end position="20"/>
    </location>
</feature>
<keyword evidence="3" id="KW-1185">Reference proteome</keyword>
<reference evidence="2" key="2">
    <citation type="submission" date="2020-09" db="EMBL/GenBank/DDBJ databases">
        <authorList>
            <person name="Sun Q."/>
            <person name="Zhou Y."/>
        </authorList>
    </citation>
    <scope>NUCLEOTIDE SEQUENCE</scope>
    <source>
        <strain evidence="2">CGMCC 1.8984</strain>
    </source>
</reference>
<name>A0A917PHK4_9MICO</name>
<evidence type="ECO:0000313" key="3">
    <source>
        <dbReference type="Proteomes" id="UP000636956"/>
    </source>
</evidence>
<evidence type="ECO:0000313" key="2">
    <source>
        <dbReference type="EMBL" id="GGJ79042.1"/>
    </source>
</evidence>
<comment type="caution">
    <text evidence="2">The sequence shown here is derived from an EMBL/GenBank/DDBJ whole genome shotgun (WGS) entry which is preliminary data.</text>
</comment>
<reference evidence="2" key="1">
    <citation type="journal article" date="2014" name="Int. J. Syst. Evol. Microbiol.">
        <title>Complete genome sequence of Corynebacterium casei LMG S-19264T (=DSM 44701T), isolated from a smear-ripened cheese.</title>
        <authorList>
            <consortium name="US DOE Joint Genome Institute (JGI-PGF)"/>
            <person name="Walter F."/>
            <person name="Albersmeier A."/>
            <person name="Kalinowski J."/>
            <person name="Ruckert C."/>
        </authorList>
    </citation>
    <scope>NUCLEOTIDE SEQUENCE</scope>
    <source>
        <strain evidence="2">CGMCC 1.8984</strain>
    </source>
</reference>
<gene>
    <name evidence="2" type="ORF">GCM10011372_16760</name>
</gene>
<dbReference type="EMBL" id="BMMD01000008">
    <property type="protein sequence ID" value="GGJ79042.1"/>
    <property type="molecule type" value="Genomic_DNA"/>
</dbReference>
<evidence type="ECO:0000256" key="1">
    <source>
        <dbReference type="SAM" id="MobiDB-lite"/>
    </source>
</evidence>
<dbReference type="Proteomes" id="UP000636956">
    <property type="component" value="Unassembled WGS sequence"/>
</dbReference>
<protein>
    <submittedName>
        <fullName evidence="2">Uncharacterized protein</fullName>
    </submittedName>
</protein>
<organism evidence="2 3">
    <name type="scientific">Agromyces bauzanensis</name>
    <dbReference type="NCBI Taxonomy" id="1308924"/>
    <lineage>
        <taxon>Bacteria</taxon>
        <taxon>Bacillati</taxon>
        <taxon>Actinomycetota</taxon>
        <taxon>Actinomycetes</taxon>
        <taxon>Micrococcales</taxon>
        <taxon>Microbacteriaceae</taxon>
        <taxon>Agromyces</taxon>
    </lineage>
</organism>
<dbReference type="RefSeq" id="WP_268236971.1">
    <property type="nucleotide sequence ID" value="NZ_BAABFW010000001.1"/>
</dbReference>
<accession>A0A917PHK4</accession>
<dbReference type="AlphaFoldDB" id="A0A917PHK4"/>